<dbReference type="CDD" id="cd12148">
    <property type="entry name" value="fungal_TF_MHR"/>
    <property type="match status" value="1"/>
</dbReference>
<evidence type="ECO:0000256" key="6">
    <source>
        <dbReference type="ARBA" id="ARBA00023242"/>
    </source>
</evidence>
<organism evidence="10 11">
    <name type="scientific">Neoarthrinium moseri</name>
    <dbReference type="NCBI Taxonomy" id="1658444"/>
    <lineage>
        <taxon>Eukaryota</taxon>
        <taxon>Fungi</taxon>
        <taxon>Dikarya</taxon>
        <taxon>Ascomycota</taxon>
        <taxon>Pezizomycotina</taxon>
        <taxon>Sordariomycetes</taxon>
        <taxon>Xylariomycetidae</taxon>
        <taxon>Amphisphaeriales</taxon>
        <taxon>Apiosporaceae</taxon>
        <taxon>Neoarthrinium</taxon>
    </lineage>
</organism>
<name>A0A9P9WTV5_9PEZI</name>
<dbReference type="Pfam" id="PF04082">
    <property type="entry name" value="Fungal_trans"/>
    <property type="match status" value="1"/>
</dbReference>
<keyword evidence="4 7" id="KW-0863">Zinc-finger</keyword>
<feature type="compositionally biased region" description="Low complexity" evidence="8">
    <location>
        <begin position="931"/>
        <end position="944"/>
    </location>
</feature>
<evidence type="ECO:0000313" key="10">
    <source>
        <dbReference type="EMBL" id="KAI1879168.1"/>
    </source>
</evidence>
<dbReference type="InterPro" id="IPR007219">
    <property type="entry name" value="XnlR_reg_dom"/>
</dbReference>
<dbReference type="AlphaFoldDB" id="A0A9P9WTV5"/>
<evidence type="ECO:0000256" key="3">
    <source>
        <dbReference type="ARBA" id="ARBA00022737"/>
    </source>
</evidence>
<protein>
    <recommendedName>
        <fullName evidence="9">C2H2-type domain-containing protein</fullName>
    </recommendedName>
</protein>
<feature type="domain" description="C2H2-type" evidence="9">
    <location>
        <begin position="182"/>
        <end position="211"/>
    </location>
</feature>
<dbReference type="SMART" id="SM00355">
    <property type="entry name" value="ZnF_C2H2"/>
    <property type="match status" value="2"/>
</dbReference>
<feature type="compositionally biased region" description="Polar residues" evidence="8">
    <location>
        <begin position="644"/>
        <end position="657"/>
    </location>
</feature>
<dbReference type="GO" id="GO:0000978">
    <property type="term" value="F:RNA polymerase II cis-regulatory region sequence-specific DNA binding"/>
    <property type="evidence" value="ECO:0007669"/>
    <property type="project" value="InterPro"/>
</dbReference>
<dbReference type="PROSITE" id="PS00028">
    <property type="entry name" value="ZINC_FINGER_C2H2_1"/>
    <property type="match status" value="1"/>
</dbReference>
<feature type="compositionally biased region" description="Basic residues" evidence="8">
    <location>
        <begin position="55"/>
        <end position="66"/>
    </location>
</feature>
<dbReference type="GO" id="GO:0005634">
    <property type="term" value="C:nucleus"/>
    <property type="evidence" value="ECO:0007669"/>
    <property type="project" value="UniProtKB-SubCell"/>
</dbReference>
<dbReference type="GO" id="GO:0000981">
    <property type="term" value="F:DNA-binding transcription factor activity, RNA polymerase II-specific"/>
    <property type="evidence" value="ECO:0007669"/>
    <property type="project" value="InterPro"/>
</dbReference>
<accession>A0A9P9WTV5</accession>
<evidence type="ECO:0000256" key="2">
    <source>
        <dbReference type="ARBA" id="ARBA00022723"/>
    </source>
</evidence>
<feature type="compositionally biased region" description="Low complexity" evidence="8">
    <location>
        <begin position="213"/>
        <end position="227"/>
    </location>
</feature>
<feature type="compositionally biased region" description="Low complexity" evidence="8">
    <location>
        <begin position="67"/>
        <end position="86"/>
    </location>
</feature>
<dbReference type="EMBL" id="JAFIMR010000004">
    <property type="protein sequence ID" value="KAI1879168.1"/>
    <property type="molecule type" value="Genomic_DNA"/>
</dbReference>
<dbReference type="Gene3D" id="3.30.160.60">
    <property type="entry name" value="Classic Zinc Finger"/>
    <property type="match status" value="1"/>
</dbReference>
<feature type="compositionally biased region" description="Basic and acidic residues" evidence="8">
    <location>
        <begin position="30"/>
        <end position="50"/>
    </location>
</feature>
<dbReference type="InterPro" id="IPR051059">
    <property type="entry name" value="VerF-like"/>
</dbReference>
<dbReference type="PANTHER" id="PTHR40626:SF30">
    <property type="entry name" value="FINGER DOMAIN PROTEIN, PUTATIVE (AFU_ORTHOLOGUE AFUA_4G13600)-RELATED"/>
    <property type="match status" value="1"/>
</dbReference>
<dbReference type="GO" id="GO:0008270">
    <property type="term" value="F:zinc ion binding"/>
    <property type="evidence" value="ECO:0007669"/>
    <property type="project" value="UniProtKB-KW"/>
</dbReference>
<evidence type="ECO:0000256" key="8">
    <source>
        <dbReference type="SAM" id="MobiDB-lite"/>
    </source>
</evidence>
<proteinExistence type="predicted"/>
<feature type="region of interest" description="Disordered" evidence="8">
    <location>
        <begin position="644"/>
        <end position="676"/>
    </location>
</feature>
<feature type="region of interest" description="Disordered" evidence="8">
    <location>
        <begin position="344"/>
        <end position="376"/>
    </location>
</feature>
<feature type="compositionally biased region" description="Polar residues" evidence="8">
    <location>
        <begin position="287"/>
        <end position="303"/>
    </location>
</feature>
<dbReference type="PANTHER" id="PTHR40626">
    <property type="entry name" value="MIP31509P"/>
    <property type="match status" value="1"/>
</dbReference>
<keyword evidence="3" id="KW-0677">Repeat</keyword>
<feature type="compositionally biased region" description="Low complexity" evidence="8">
    <location>
        <begin position="658"/>
        <end position="676"/>
    </location>
</feature>
<feature type="region of interest" description="Disordered" evidence="8">
    <location>
        <begin position="931"/>
        <end position="955"/>
    </location>
</feature>
<feature type="region of interest" description="Disordered" evidence="8">
    <location>
        <begin position="204"/>
        <end position="303"/>
    </location>
</feature>
<evidence type="ECO:0000259" key="9">
    <source>
        <dbReference type="PROSITE" id="PS50157"/>
    </source>
</evidence>
<keyword evidence="11" id="KW-1185">Reference proteome</keyword>
<feature type="region of interest" description="Disordered" evidence="8">
    <location>
        <begin position="1"/>
        <end position="133"/>
    </location>
</feature>
<sequence>MTSLEFIMDMDVDEEPKGNKKDGASSIPGSRRDRDLASDHANPGDHRDRLTTAPKQRRGTSGRHTKSSTAAASSSTASSSSTARPAPARRHSNTSNDDHDDDDEEMYAHTSGSGSGGQQPNRPMGNPPGAEIPIKLTPITGRVSRAKKGVPVHTCDICRPPKTFTRAEHLRRHQLSHQTPGYPCTYPGCDRAFHRADLLARHATRHEQDVGDRGSSTGGSRRPSTPSMSDGYGMPHPRQPSQGPMAPQAPTMQQDPGSSYGTPSYHYNTSGGGSTPMSPPQARGRQDSYQSTNSSGAPGYTLSTQIPTIQQPSLEGSPNGEVYHYYHTPRTEFRNLQVVTQGLPIPDNNPGLLHPNGSPWESNSDSNFSTPSNESYRRSILPGYETPTSASEYHVGSFVPSYPPSSQDLEVMTSAAPYFSNPWSSPPYSTAMMDPVLSIYQEDSTILDHTYPPFSSVRSPTPPIITSSVQSAESLVTLAPFPDAQAVAGRYKDQAALLGTLSGAAFLTAVTLPRPVRNAVPDFLEVYWRRFDTLFPLVHRRTFEAAPNEVLRCAMAAVATQFLDGKEDRLKGNQLHEWAWQEVRRIPQWNVQTMQAILLCEFFARFRGRKAVIRPSSPFQSLYSRDHLFSLVLSSPFSQWHPYSTSPSQVDTTQDPESSFGSTASTSTTSTGGSHATTLQGRWAEWIEAEARRRLLAACFVLDVHTSVYYELPLMQPFTNPCPPIPLTAAGQALWTASTPGEWETLRTARYQAPEPAVLTEDIITPERIANAPPLDQAVFLASEALRLPKTSGAPAVDFSRSPDLSTVERLLMLFPGSAVANTYAALHYTPLHDLLAVSGDSWLFTQKVLPSQSFQQHQKQLKQWSSSPRAAVAAKFASRALLAFLNVNANESHHNSRAWNKNDISDYWAVYVCALICWALGYQATRGTNTSSKNNSGNGTAAAQHDSSNVNEAAATAESEAEALRWLHMVAGFETAADILASVNLGGRRVIIAVVAMVKRRLEVEAIGGRSRLLVDALGVLRKLEEGVNWKWF</sequence>
<feature type="compositionally biased region" description="Polar residues" evidence="8">
    <location>
        <begin position="250"/>
        <end position="269"/>
    </location>
</feature>
<comment type="subcellular location">
    <subcellularLocation>
        <location evidence="1">Nucleus</location>
    </subcellularLocation>
</comment>
<dbReference type="GO" id="GO:0006351">
    <property type="term" value="P:DNA-templated transcription"/>
    <property type="evidence" value="ECO:0007669"/>
    <property type="project" value="InterPro"/>
</dbReference>
<keyword evidence="2" id="KW-0479">Metal-binding</keyword>
<dbReference type="InterPro" id="IPR013087">
    <property type="entry name" value="Znf_C2H2_type"/>
</dbReference>
<keyword evidence="5" id="KW-0862">Zinc</keyword>
<evidence type="ECO:0000313" key="11">
    <source>
        <dbReference type="Proteomes" id="UP000829685"/>
    </source>
</evidence>
<reference evidence="10" key="1">
    <citation type="submission" date="2021-03" db="EMBL/GenBank/DDBJ databases">
        <title>Revisited historic fungal species revealed as producer of novel bioactive compounds through whole genome sequencing and comparative genomics.</title>
        <authorList>
            <person name="Vignolle G.A."/>
            <person name="Hochenegger N."/>
            <person name="Mach R.L."/>
            <person name="Mach-Aigner A.R."/>
            <person name="Javad Rahimi M."/>
            <person name="Salim K.A."/>
            <person name="Chan C.M."/>
            <person name="Lim L.B.L."/>
            <person name="Cai F."/>
            <person name="Druzhinina I.S."/>
            <person name="U'Ren J.M."/>
            <person name="Derntl C."/>
        </authorList>
    </citation>
    <scope>NUCLEOTIDE SEQUENCE</scope>
    <source>
        <strain evidence="10">TUCIM 5799</strain>
    </source>
</reference>
<keyword evidence="6" id="KW-0539">Nucleus</keyword>
<dbReference type="PROSITE" id="PS50157">
    <property type="entry name" value="ZINC_FINGER_C2H2_2"/>
    <property type="match status" value="1"/>
</dbReference>
<evidence type="ECO:0000256" key="4">
    <source>
        <dbReference type="ARBA" id="ARBA00022771"/>
    </source>
</evidence>
<comment type="caution">
    <text evidence="10">The sequence shown here is derived from an EMBL/GenBank/DDBJ whole genome shotgun (WGS) entry which is preliminary data.</text>
</comment>
<evidence type="ECO:0000256" key="7">
    <source>
        <dbReference type="PROSITE-ProRule" id="PRU00042"/>
    </source>
</evidence>
<dbReference type="GO" id="GO:0000785">
    <property type="term" value="C:chromatin"/>
    <property type="evidence" value="ECO:0007669"/>
    <property type="project" value="TreeGrafter"/>
</dbReference>
<feature type="compositionally biased region" description="Polar residues" evidence="8">
    <location>
        <begin position="359"/>
        <end position="374"/>
    </location>
</feature>
<evidence type="ECO:0000256" key="5">
    <source>
        <dbReference type="ARBA" id="ARBA00022833"/>
    </source>
</evidence>
<gene>
    <name evidence="10" type="ORF">JX265_002122</name>
</gene>
<dbReference type="Proteomes" id="UP000829685">
    <property type="component" value="Unassembled WGS sequence"/>
</dbReference>
<evidence type="ECO:0000256" key="1">
    <source>
        <dbReference type="ARBA" id="ARBA00004123"/>
    </source>
</evidence>